<dbReference type="RefSeq" id="XP_040736713.1">
    <property type="nucleotide sequence ID" value="XM_040880992.1"/>
</dbReference>
<evidence type="ECO:0000256" key="1">
    <source>
        <dbReference type="SAM" id="Coils"/>
    </source>
</evidence>
<organism evidence="2 3">
    <name type="scientific">Talaromyces amestolkiae</name>
    <dbReference type="NCBI Taxonomy" id="1196081"/>
    <lineage>
        <taxon>Eukaryota</taxon>
        <taxon>Fungi</taxon>
        <taxon>Dikarya</taxon>
        <taxon>Ascomycota</taxon>
        <taxon>Pezizomycotina</taxon>
        <taxon>Eurotiomycetes</taxon>
        <taxon>Eurotiomycetidae</taxon>
        <taxon>Eurotiales</taxon>
        <taxon>Trichocomaceae</taxon>
        <taxon>Talaromyces</taxon>
        <taxon>Talaromyces sect. Talaromyces</taxon>
    </lineage>
</organism>
<dbReference type="Proteomes" id="UP000249363">
    <property type="component" value="Unassembled WGS sequence"/>
</dbReference>
<dbReference type="OrthoDB" id="16079at2759"/>
<name>A0A364L8U3_TALAM</name>
<accession>A0A364L8U3</accession>
<dbReference type="AlphaFoldDB" id="A0A364L8U3"/>
<protein>
    <recommendedName>
        <fullName evidence="4">rRNA adenine N(6)-methyltransferase</fullName>
    </recommendedName>
</protein>
<evidence type="ECO:0000313" key="3">
    <source>
        <dbReference type="Proteomes" id="UP000249363"/>
    </source>
</evidence>
<comment type="caution">
    <text evidence="2">The sequence shown here is derived from an EMBL/GenBank/DDBJ whole genome shotgun (WGS) entry which is preliminary data.</text>
</comment>
<evidence type="ECO:0008006" key="4">
    <source>
        <dbReference type="Google" id="ProtNLM"/>
    </source>
</evidence>
<dbReference type="Gene3D" id="3.40.50.150">
    <property type="entry name" value="Vaccinia Virus protein VP39"/>
    <property type="match status" value="1"/>
</dbReference>
<dbReference type="InterPro" id="IPR029063">
    <property type="entry name" value="SAM-dependent_MTases_sf"/>
</dbReference>
<evidence type="ECO:0000313" key="2">
    <source>
        <dbReference type="EMBL" id="RAO72199.1"/>
    </source>
</evidence>
<dbReference type="GeneID" id="63797425"/>
<reference evidence="2 3" key="1">
    <citation type="journal article" date="2017" name="Biotechnol. Biofuels">
        <title>Differential beta-glucosidase expression as a function of carbon source availability in Talaromyces amestolkiae: a genomic and proteomic approach.</title>
        <authorList>
            <person name="de Eugenio L.I."/>
            <person name="Mendez-Liter J.A."/>
            <person name="Nieto-Dominguez M."/>
            <person name="Alonso L."/>
            <person name="Gil-Munoz J."/>
            <person name="Barriuso J."/>
            <person name="Prieto A."/>
            <person name="Martinez M.J."/>
        </authorList>
    </citation>
    <scope>NUCLEOTIDE SEQUENCE [LARGE SCALE GENOMIC DNA]</scope>
    <source>
        <strain evidence="2 3">CIB</strain>
    </source>
</reference>
<sequence length="774" mass="87773">MNRCCRNGFLCPRTKACSWVNTLLVNSKHRRLFSTSHEQYGRLDVSPKATPKVEKKKGTGSLHKANIVGDKLCDDITQQLSNVLTVNKPSVILDLYPGRPVLSSKINDLVQPYRHILVEPRVSRVYHKHLNELRQKDKEKFQIHKERVHYGSLHGIGWLELLDKYVPAEVPPGTPKDLLVIANLTDRVFKNASRIWAALVGHSLLNRGRFSDWNVRTLMILPPEEAESIIPRSIRNRRKVALLNEAYSRRSFVVAETDNTENVIPRGYELVEKSAALVAQRMAENQIVLPQLRIRGTPESYTEVPAGPRTEPYAAKYPLFAGEPFKEFLEKKHLYEGIINRYYQKHGGTIEAEMKDARARTPVVRIAKELAKQKIDLTLTETIVQAKLNAADFEEAKRYKEIVKKNPKMKEFVDRRRSFFKLRAQIMHLAGDLAKLGLQIHSYEERFLKLKLNSLKLAEDRLYREAISHYSTNKSNKQATKISRDYTRARASVVHLAKAADAAVDLAKQQIEIASLEETLAKAKQDPATEAAELERQNSFLVDLRKKFTEQSSEALTHASRKLPNLVNDYRVALGASGDIKDSTLLWDHRPFEPLYIYPKEVSPKGSGCTVIYNEPEPKEELFEKFAIADAHDRHDEAVEMALSIVGTFGIRARETVADMLDKLFPGQSTAEVVKLVPELFDSIPRQLRLPIRKDTSELPPTTSTSTKSIPASFYDGFEYMPDQITLQCLPISALMSLLKAYLNTPNARSFLQVNRSLGGSATLFALRTWGNDS</sequence>
<gene>
    <name evidence="2" type="ORF">BHQ10_008211</name>
</gene>
<feature type="coiled-coil region" evidence="1">
    <location>
        <begin position="499"/>
        <end position="551"/>
    </location>
</feature>
<dbReference type="EMBL" id="MIKG01000018">
    <property type="protein sequence ID" value="RAO72199.1"/>
    <property type="molecule type" value="Genomic_DNA"/>
</dbReference>
<keyword evidence="3" id="KW-1185">Reference proteome</keyword>
<proteinExistence type="predicted"/>
<keyword evidence="1" id="KW-0175">Coiled coil</keyword>